<evidence type="ECO:0000313" key="2">
    <source>
        <dbReference type="Proteomes" id="UP001054889"/>
    </source>
</evidence>
<proteinExistence type="predicted"/>
<reference evidence="1" key="2">
    <citation type="submission" date="2021-12" db="EMBL/GenBank/DDBJ databases">
        <title>Resequencing data analysis of finger millet.</title>
        <authorList>
            <person name="Hatakeyama M."/>
            <person name="Aluri S."/>
            <person name="Balachadran M.T."/>
            <person name="Sivarajan S.R."/>
            <person name="Poveda L."/>
            <person name="Shimizu-Inatsugi R."/>
            <person name="Schlapbach R."/>
            <person name="Sreeman S.M."/>
            <person name="Shimizu K.K."/>
        </authorList>
    </citation>
    <scope>NUCLEOTIDE SEQUENCE</scope>
</reference>
<dbReference type="Proteomes" id="UP001054889">
    <property type="component" value="Unassembled WGS sequence"/>
</dbReference>
<protein>
    <submittedName>
        <fullName evidence="1">Uncharacterized protein</fullName>
    </submittedName>
</protein>
<gene>
    <name evidence="1" type="primary">gb00221</name>
    <name evidence="1" type="ORF">PR202_gb00221</name>
</gene>
<keyword evidence="2" id="KW-1185">Reference proteome</keyword>
<organism evidence="1 2">
    <name type="scientific">Eleusine coracana subsp. coracana</name>
    <dbReference type="NCBI Taxonomy" id="191504"/>
    <lineage>
        <taxon>Eukaryota</taxon>
        <taxon>Viridiplantae</taxon>
        <taxon>Streptophyta</taxon>
        <taxon>Embryophyta</taxon>
        <taxon>Tracheophyta</taxon>
        <taxon>Spermatophyta</taxon>
        <taxon>Magnoliopsida</taxon>
        <taxon>Liliopsida</taxon>
        <taxon>Poales</taxon>
        <taxon>Poaceae</taxon>
        <taxon>PACMAD clade</taxon>
        <taxon>Chloridoideae</taxon>
        <taxon>Cynodonteae</taxon>
        <taxon>Eleusininae</taxon>
        <taxon>Eleusine</taxon>
    </lineage>
</organism>
<name>A0AAV5DS20_ELECO</name>
<dbReference type="AlphaFoldDB" id="A0AAV5DS20"/>
<comment type="caution">
    <text evidence="1">The sequence shown here is derived from an EMBL/GenBank/DDBJ whole genome shotgun (WGS) entry which is preliminary data.</text>
</comment>
<dbReference type="EMBL" id="BQKI01000071">
    <property type="protein sequence ID" value="GJN13509.1"/>
    <property type="molecule type" value="Genomic_DNA"/>
</dbReference>
<evidence type="ECO:0000313" key="1">
    <source>
        <dbReference type="EMBL" id="GJN13509.1"/>
    </source>
</evidence>
<sequence>MYLESSRPARSPTLRTRSNPRLHTFLLPLPLQFRSPILIPFLPPSVVCRGSIRRPYRCCQGGRLLESSLASFLTTSGVSCQLPHSLRPSRSPMPTLNPFASFPRRLPDRAAICYSHRAAPPVCPIRRLQHTLRVAVQLEPRLAARLTLACWLVT</sequence>
<accession>A0AAV5DS20</accession>
<reference evidence="1" key="1">
    <citation type="journal article" date="2018" name="DNA Res.">
        <title>Multiple hybrid de novo genome assembly of finger millet, an orphan allotetraploid crop.</title>
        <authorList>
            <person name="Hatakeyama M."/>
            <person name="Aluri S."/>
            <person name="Balachadran M.T."/>
            <person name="Sivarajan S.R."/>
            <person name="Patrignani A."/>
            <person name="Gruter S."/>
            <person name="Poveda L."/>
            <person name="Shimizu-Inatsugi R."/>
            <person name="Baeten J."/>
            <person name="Francoijs K.J."/>
            <person name="Nataraja K.N."/>
            <person name="Reddy Y.A.N."/>
            <person name="Phadnis S."/>
            <person name="Ravikumar R.L."/>
            <person name="Schlapbach R."/>
            <person name="Sreeman S.M."/>
            <person name="Shimizu K.K."/>
        </authorList>
    </citation>
    <scope>NUCLEOTIDE SEQUENCE</scope>
</reference>